<keyword evidence="3 4" id="KW-0418">Kinase</keyword>
<accession>A0A2A2MI71</accession>
<dbReference type="SUPFAM" id="SSF53613">
    <property type="entry name" value="Ribokinase-like"/>
    <property type="match status" value="1"/>
</dbReference>
<evidence type="ECO:0000313" key="7">
    <source>
        <dbReference type="Proteomes" id="UP000218796"/>
    </source>
</evidence>
<dbReference type="InterPro" id="IPR029056">
    <property type="entry name" value="Ribokinase-like"/>
</dbReference>
<keyword evidence="2 4" id="KW-0808">Transferase</keyword>
<dbReference type="PRINTS" id="PR00990">
    <property type="entry name" value="RIBOKINASE"/>
</dbReference>
<reference evidence="6 7" key="1">
    <citation type="submission" date="2017-08" db="EMBL/GenBank/DDBJ databases">
        <title>Draft Genome Sequence of Hafnia alvei CITHA-6 Isolated from Raw Bovine Milk.</title>
        <authorList>
            <person name="Culligan E.P."/>
            <person name="Mcsweeney A."/>
            <person name="O'Doherty C."/>
            <person name="Gleeson E."/>
            <person name="O'Riordan D."/>
            <person name="Sleator R.D."/>
        </authorList>
    </citation>
    <scope>NUCLEOTIDE SEQUENCE [LARGE SCALE GENOMIC DNA]</scope>
    <source>
        <strain evidence="6 7">CITHA-6</strain>
    </source>
</reference>
<evidence type="ECO:0000256" key="3">
    <source>
        <dbReference type="ARBA" id="ARBA00022777"/>
    </source>
</evidence>
<dbReference type="Pfam" id="PF00294">
    <property type="entry name" value="PfkB"/>
    <property type="match status" value="1"/>
</dbReference>
<comment type="similarity">
    <text evidence="1 4">Belongs to the carbohydrate kinase PfkB family.</text>
</comment>
<dbReference type="GO" id="GO:0005829">
    <property type="term" value="C:cytosol"/>
    <property type="evidence" value="ECO:0007669"/>
    <property type="project" value="TreeGrafter"/>
</dbReference>
<dbReference type="GO" id="GO:0016301">
    <property type="term" value="F:kinase activity"/>
    <property type="evidence" value="ECO:0007669"/>
    <property type="project" value="UniProtKB-KW"/>
</dbReference>
<comment type="caution">
    <text evidence="6">The sequence shown here is derived from an EMBL/GenBank/DDBJ whole genome shotgun (WGS) entry which is preliminary data.</text>
</comment>
<dbReference type="EMBL" id="NQMS01000001">
    <property type="protein sequence ID" value="PAV98834.1"/>
    <property type="molecule type" value="Genomic_DNA"/>
</dbReference>
<evidence type="ECO:0000256" key="2">
    <source>
        <dbReference type="ARBA" id="ARBA00022679"/>
    </source>
</evidence>
<feature type="domain" description="Carbohydrate kinase PfkB" evidence="5">
    <location>
        <begin position="24"/>
        <end position="308"/>
    </location>
</feature>
<dbReference type="PANTHER" id="PTHR10584">
    <property type="entry name" value="SUGAR KINASE"/>
    <property type="match status" value="1"/>
</dbReference>
<evidence type="ECO:0000259" key="5">
    <source>
        <dbReference type="Pfam" id="PF00294"/>
    </source>
</evidence>
<organism evidence="6 7">
    <name type="scientific">Hafnia paralvei</name>
    <dbReference type="NCBI Taxonomy" id="546367"/>
    <lineage>
        <taxon>Bacteria</taxon>
        <taxon>Pseudomonadati</taxon>
        <taxon>Pseudomonadota</taxon>
        <taxon>Gammaproteobacteria</taxon>
        <taxon>Enterobacterales</taxon>
        <taxon>Hafniaceae</taxon>
        <taxon>Hafnia</taxon>
    </lineage>
</organism>
<dbReference type="Proteomes" id="UP000218796">
    <property type="component" value="Unassembled WGS sequence"/>
</dbReference>
<dbReference type="InterPro" id="IPR002139">
    <property type="entry name" value="Ribo/fructo_kinase"/>
</dbReference>
<dbReference type="AlphaFoldDB" id="A0A2A2MI71"/>
<dbReference type="PROSITE" id="PS00584">
    <property type="entry name" value="PFKB_KINASES_2"/>
    <property type="match status" value="1"/>
</dbReference>
<dbReference type="OrthoDB" id="8578462at2"/>
<proteinExistence type="inferred from homology"/>
<protein>
    <submittedName>
        <fullName evidence="6">Kinase</fullName>
    </submittedName>
</protein>
<dbReference type="PANTHER" id="PTHR10584:SF166">
    <property type="entry name" value="RIBOKINASE"/>
    <property type="match status" value="1"/>
</dbReference>
<dbReference type="InterPro" id="IPR002173">
    <property type="entry name" value="Carboh/pur_kinase_PfkB_CS"/>
</dbReference>
<gene>
    <name evidence="6" type="ORF">CJD50_05070</name>
</gene>
<sequence>MAGKQIMKPWLNQFVEQRKQAQPVMVLGASVMDVVAETDRLPERGGDQPAFERGVHLGGCALNIVLALHRLEVNCTPMLPVGEGMWADRLRAEMARKGIESQLNVNGGDNGWCLALVEPDGERTFISFDGIENQWQPHWLESMQPTSGFVSVSGYQLSSPSSDVLINWLQHLPVEVKVVIDFGPRLDRIAPQTVQQLLRPGVILTLNEREAKLLGMQGDDVVAFCHRLYELTHELVVVRMGDAGCYYQRSHDDAGWVEPCRVQVVDTIGAGDSHCAGLLAGLASGLTAKDSLILANHVAAYVVSFRGGDCAPTVGELTTFF</sequence>
<name>A0A2A2MI71_9GAMM</name>
<evidence type="ECO:0000256" key="1">
    <source>
        <dbReference type="ARBA" id="ARBA00010688"/>
    </source>
</evidence>
<evidence type="ECO:0000313" key="6">
    <source>
        <dbReference type="EMBL" id="PAV98834.1"/>
    </source>
</evidence>
<dbReference type="Gene3D" id="3.40.1190.20">
    <property type="match status" value="1"/>
</dbReference>
<evidence type="ECO:0000256" key="4">
    <source>
        <dbReference type="RuleBase" id="RU003704"/>
    </source>
</evidence>
<dbReference type="GO" id="GO:0006796">
    <property type="term" value="P:phosphate-containing compound metabolic process"/>
    <property type="evidence" value="ECO:0007669"/>
    <property type="project" value="UniProtKB-ARBA"/>
</dbReference>
<keyword evidence="7" id="KW-1185">Reference proteome</keyword>
<dbReference type="InterPro" id="IPR011611">
    <property type="entry name" value="PfkB_dom"/>
</dbReference>